<dbReference type="RefSeq" id="WP_006586505.1">
    <property type="nucleotide sequence ID" value="NZ_CP160088.1"/>
</dbReference>
<evidence type="ECO:0000256" key="1">
    <source>
        <dbReference type="SAM" id="MobiDB-lite"/>
    </source>
</evidence>
<protein>
    <submittedName>
        <fullName evidence="2">Uncharacterized protein</fullName>
    </submittedName>
</protein>
<reference evidence="2" key="1">
    <citation type="submission" date="2022-01" db="EMBL/GenBank/DDBJ databases">
        <title>VMRC isolate genome collection.</title>
        <authorList>
            <person name="France M."/>
            <person name="Rutt L."/>
            <person name="Humphrys M."/>
            <person name="Ravel J."/>
        </authorList>
    </citation>
    <scope>NUCLEOTIDE SEQUENCE</scope>
    <source>
        <strain evidence="2">C0127B5</strain>
    </source>
</reference>
<evidence type="ECO:0000313" key="2">
    <source>
        <dbReference type="EMBL" id="MCZ3845519.1"/>
    </source>
</evidence>
<comment type="caution">
    <text evidence="2">The sequence shown here is derived from an EMBL/GenBank/DDBJ whole genome shotgun (WGS) entry which is preliminary data.</text>
</comment>
<gene>
    <name evidence="2" type="ORF">L2422_08460</name>
</gene>
<dbReference type="EMBL" id="JAKHLF010000024">
    <property type="protein sequence ID" value="MCZ3845519.1"/>
    <property type="molecule type" value="Genomic_DNA"/>
</dbReference>
<organism evidence="2 3">
    <name type="scientific">Lactobacillus mulieris</name>
    <dbReference type="NCBI Taxonomy" id="2508708"/>
    <lineage>
        <taxon>Bacteria</taxon>
        <taxon>Bacillati</taxon>
        <taxon>Bacillota</taxon>
        <taxon>Bacilli</taxon>
        <taxon>Lactobacillales</taxon>
        <taxon>Lactobacillaceae</taxon>
        <taxon>Lactobacillus</taxon>
    </lineage>
</organism>
<name>A0AAP3GXZ8_9LACO</name>
<feature type="compositionally biased region" description="Basic and acidic residues" evidence="1">
    <location>
        <begin position="64"/>
        <end position="73"/>
    </location>
</feature>
<proteinExistence type="predicted"/>
<dbReference type="AlphaFoldDB" id="A0AAP3GXZ8"/>
<feature type="compositionally biased region" description="Polar residues" evidence="1">
    <location>
        <begin position="52"/>
        <end position="63"/>
    </location>
</feature>
<accession>A0AAP3GXZ8</accession>
<sequence length="178" mass="20217">MGDVYDAASESERNQLNEALQHATQTLDESTSQAEVNQSEKELETAFWTFGENNYGSASNSEPKITDSKAETVKQDEKKIIPESELTQSISQLSKVKEISKPKVEKEALNDKMKIQKKQVISEGKVNSKLHLTFKFSRIADYAYSNGRLKENNKTKRQACYCLSFYFGTLLNGRFIKK</sequence>
<dbReference type="GeneID" id="97459239"/>
<feature type="region of interest" description="Disordered" evidence="1">
    <location>
        <begin position="52"/>
        <end position="73"/>
    </location>
</feature>
<dbReference type="Proteomes" id="UP001213015">
    <property type="component" value="Unassembled WGS sequence"/>
</dbReference>
<evidence type="ECO:0000313" key="3">
    <source>
        <dbReference type="Proteomes" id="UP001213015"/>
    </source>
</evidence>